<reference evidence="1" key="1">
    <citation type="submission" date="2015-11" db="EMBL/GenBank/DDBJ databases">
        <title>De novo transcriptome assembly of four potential Pierce s Disease insect vectors from Arizona vineyards.</title>
        <authorList>
            <person name="Tassone E.E."/>
        </authorList>
    </citation>
    <scope>NUCLEOTIDE SEQUENCE</scope>
</reference>
<protein>
    <submittedName>
        <fullName evidence="1">Uncharacterized protein</fullName>
    </submittedName>
</protein>
<gene>
    <name evidence="1" type="ORF">g.48732</name>
</gene>
<evidence type="ECO:0000313" key="1">
    <source>
        <dbReference type="EMBL" id="JAS60967.1"/>
    </source>
</evidence>
<feature type="non-terminal residue" evidence="1">
    <location>
        <position position="169"/>
    </location>
</feature>
<dbReference type="AlphaFoldDB" id="A0A1B6GEV4"/>
<proteinExistence type="predicted"/>
<name>A0A1B6GEV4_9HEMI</name>
<organism evidence="1">
    <name type="scientific">Cuerna arida</name>
    <dbReference type="NCBI Taxonomy" id="1464854"/>
    <lineage>
        <taxon>Eukaryota</taxon>
        <taxon>Metazoa</taxon>
        <taxon>Ecdysozoa</taxon>
        <taxon>Arthropoda</taxon>
        <taxon>Hexapoda</taxon>
        <taxon>Insecta</taxon>
        <taxon>Pterygota</taxon>
        <taxon>Neoptera</taxon>
        <taxon>Paraneoptera</taxon>
        <taxon>Hemiptera</taxon>
        <taxon>Auchenorrhyncha</taxon>
        <taxon>Membracoidea</taxon>
        <taxon>Cicadellidae</taxon>
        <taxon>Cicadellinae</taxon>
        <taxon>Proconiini</taxon>
        <taxon>Cuerna</taxon>
    </lineage>
</organism>
<dbReference type="EMBL" id="GECZ01008802">
    <property type="protein sequence ID" value="JAS60967.1"/>
    <property type="molecule type" value="Transcribed_RNA"/>
</dbReference>
<feature type="non-terminal residue" evidence="1">
    <location>
        <position position="1"/>
    </location>
</feature>
<accession>A0A1B6GEV4</accession>
<sequence length="169" mass="20036">KMSEETAVVRENADKENLNEVGDNSEFIKWLRNAVQPILDILKVSSTKELPFYIRPLYFVKISDEIAKGYSHDVELLIKSNKLLGSISTLNKLKEEQINSNVKWRPNRDVDLTLKPHRNEYNIRKKKYLLKMIKNQEEIEEIEKKRYNDTLMEVRKNFSDIVQLQKDQL</sequence>